<keyword evidence="3" id="KW-0479">Metal-binding</keyword>
<keyword evidence="4" id="KW-0480">Metal-thiolate cluster</keyword>
<dbReference type="FunFam" id="4.10.10.10:FF:000001">
    <property type="entry name" value="Metallothionein"/>
    <property type="match status" value="1"/>
</dbReference>
<evidence type="ECO:0008006" key="9">
    <source>
        <dbReference type="Google" id="ProtNLM"/>
    </source>
</evidence>
<keyword evidence="6" id="KW-0812">Transmembrane</keyword>
<feature type="transmembrane region" description="Helical" evidence="6">
    <location>
        <begin position="50"/>
        <end position="68"/>
    </location>
</feature>
<proteinExistence type="inferred from homology"/>
<dbReference type="AlphaFoldDB" id="A0A672I6H0"/>
<evidence type="ECO:0000256" key="3">
    <source>
        <dbReference type="ARBA" id="ARBA00022723"/>
    </source>
</evidence>
<keyword evidence="6" id="KW-1133">Transmembrane helix</keyword>
<feature type="compositionally biased region" description="Polar residues" evidence="5">
    <location>
        <begin position="11"/>
        <end position="20"/>
    </location>
</feature>
<dbReference type="InterPro" id="IPR017854">
    <property type="entry name" value="Metalthion_dom_sf"/>
</dbReference>
<dbReference type="GO" id="GO:0046872">
    <property type="term" value="F:metal ion binding"/>
    <property type="evidence" value="ECO:0007669"/>
    <property type="project" value="UniProtKB-KW"/>
</dbReference>
<reference evidence="7" key="3">
    <citation type="submission" date="2025-09" db="UniProtKB">
        <authorList>
            <consortium name="Ensembl"/>
        </authorList>
    </citation>
    <scope>IDENTIFICATION</scope>
</reference>
<dbReference type="GO" id="GO:0010043">
    <property type="term" value="P:response to zinc ion"/>
    <property type="evidence" value="ECO:0007669"/>
    <property type="project" value="UniProtKB-ARBA"/>
</dbReference>
<sequence>MPGRYKRTASPAASQNSLTPQGRRRFTCSSSLWTNEPTAEKWTPASATRVSTFLCVCLCFVCLLTSGIDHRFVFLFFFPAGSCTCGSSCSCSNCSCTKCKKSCCACCPSGCSKCASGCVCKEKTCDTSCCQ</sequence>
<dbReference type="PROSITE" id="PS00203">
    <property type="entry name" value="METALLOTHIONEIN_VRT"/>
    <property type="match status" value="1"/>
</dbReference>
<feature type="region of interest" description="Disordered" evidence="5">
    <location>
        <begin position="1"/>
        <end position="23"/>
    </location>
</feature>
<evidence type="ECO:0000256" key="1">
    <source>
        <dbReference type="ARBA" id="ARBA00002568"/>
    </source>
</evidence>
<dbReference type="Ensembl" id="ENSSFAT00005038554.1">
    <property type="protein sequence ID" value="ENSSFAP00005037163.1"/>
    <property type="gene ID" value="ENSSFAG00005018709.1"/>
</dbReference>
<organism evidence="7 8">
    <name type="scientific">Salarias fasciatus</name>
    <name type="common">Jewelled blenny</name>
    <name type="synonym">Blennius fasciatus</name>
    <dbReference type="NCBI Taxonomy" id="181472"/>
    <lineage>
        <taxon>Eukaryota</taxon>
        <taxon>Metazoa</taxon>
        <taxon>Chordata</taxon>
        <taxon>Craniata</taxon>
        <taxon>Vertebrata</taxon>
        <taxon>Euteleostomi</taxon>
        <taxon>Actinopterygii</taxon>
        <taxon>Neopterygii</taxon>
        <taxon>Teleostei</taxon>
        <taxon>Neoteleostei</taxon>
        <taxon>Acanthomorphata</taxon>
        <taxon>Ovalentaria</taxon>
        <taxon>Blenniimorphae</taxon>
        <taxon>Blenniiformes</taxon>
        <taxon>Blennioidei</taxon>
        <taxon>Blenniidae</taxon>
        <taxon>Salariinae</taxon>
        <taxon>Salarias</taxon>
    </lineage>
</organism>
<dbReference type="Pfam" id="PF00131">
    <property type="entry name" value="Metallothio"/>
    <property type="match status" value="1"/>
</dbReference>
<dbReference type="PRINTS" id="PR00860">
    <property type="entry name" value="MTVERTEBRATE"/>
</dbReference>
<evidence type="ECO:0000256" key="5">
    <source>
        <dbReference type="SAM" id="MobiDB-lite"/>
    </source>
</evidence>
<dbReference type="GO" id="GO:0046686">
    <property type="term" value="P:response to cadmium ion"/>
    <property type="evidence" value="ECO:0007669"/>
    <property type="project" value="UniProtKB-ARBA"/>
</dbReference>
<evidence type="ECO:0000313" key="8">
    <source>
        <dbReference type="Proteomes" id="UP000472267"/>
    </source>
</evidence>
<accession>A0A672I6H0</accession>
<dbReference type="InterPro" id="IPR000006">
    <property type="entry name" value="Metalthion_vert"/>
</dbReference>
<keyword evidence="8" id="KW-1185">Reference proteome</keyword>
<reference evidence="7" key="1">
    <citation type="submission" date="2019-06" db="EMBL/GenBank/DDBJ databases">
        <authorList>
            <consortium name="Wellcome Sanger Institute Data Sharing"/>
        </authorList>
    </citation>
    <scope>NUCLEOTIDE SEQUENCE [LARGE SCALE GENOMIC DNA]</scope>
</reference>
<dbReference type="SUPFAM" id="SSF57868">
    <property type="entry name" value="Metallothionein"/>
    <property type="match status" value="1"/>
</dbReference>
<keyword evidence="6" id="KW-0472">Membrane</keyword>
<dbReference type="Proteomes" id="UP000472267">
    <property type="component" value="Chromosome 7"/>
</dbReference>
<dbReference type="InterPro" id="IPR023587">
    <property type="entry name" value="Metalthion_dom_sf_vert"/>
</dbReference>
<evidence type="ECO:0000256" key="6">
    <source>
        <dbReference type="SAM" id="Phobius"/>
    </source>
</evidence>
<dbReference type="InterPro" id="IPR018064">
    <property type="entry name" value="Metalthion_vert_metal_BS"/>
</dbReference>
<dbReference type="InParanoid" id="A0A672I6H0"/>
<reference evidence="7" key="2">
    <citation type="submission" date="2025-08" db="UniProtKB">
        <authorList>
            <consortium name="Ensembl"/>
        </authorList>
    </citation>
    <scope>IDENTIFICATION</scope>
</reference>
<dbReference type="Gene3D" id="4.10.10.10">
    <property type="entry name" value="Metallothionein Isoform II"/>
    <property type="match status" value="1"/>
</dbReference>
<evidence type="ECO:0000313" key="7">
    <source>
        <dbReference type="Ensembl" id="ENSSFAP00005037163.1"/>
    </source>
</evidence>
<evidence type="ECO:0000256" key="2">
    <source>
        <dbReference type="ARBA" id="ARBA00007283"/>
    </source>
</evidence>
<comment type="similarity">
    <text evidence="2">Belongs to the metallothionein superfamily. Type 1 family.</text>
</comment>
<protein>
    <recommendedName>
        <fullName evidence="9">Metallothionein</fullName>
    </recommendedName>
</protein>
<comment type="function">
    <text evidence="1">Metallothioneins have a high content of cysteine residues that bind various heavy metals.</text>
</comment>
<name>A0A672I6H0_SALFA</name>
<evidence type="ECO:0000256" key="4">
    <source>
        <dbReference type="ARBA" id="ARBA00022851"/>
    </source>
</evidence>
<dbReference type="GO" id="GO:0046688">
    <property type="term" value="P:response to copper ion"/>
    <property type="evidence" value="ECO:0007669"/>
    <property type="project" value="UniProtKB-ARBA"/>
</dbReference>